<accession>A0A2P5DAH6</accession>
<comment type="caution">
    <text evidence="1">The sequence shown here is derived from an EMBL/GenBank/DDBJ whole genome shotgun (WGS) entry which is preliminary data.</text>
</comment>
<dbReference type="PANTHER" id="PTHR11439:SF455">
    <property type="entry name" value="RLK (RECEPTOR-LIKE PROTEIN KINASE) 8, PUTATIVE-RELATED"/>
    <property type="match status" value="1"/>
</dbReference>
<organism evidence="1 2">
    <name type="scientific">Parasponia andersonii</name>
    <name type="common">Sponia andersonii</name>
    <dbReference type="NCBI Taxonomy" id="3476"/>
    <lineage>
        <taxon>Eukaryota</taxon>
        <taxon>Viridiplantae</taxon>
        <taxon>Streptophyta</taxon>
        <taxon>Embryophyta</taxon>
        <taxon>Tracheophyta</taxon>
        <taxon>Spermatophyta</taxon>
        <taxon>Magnoliopsida</taxon>
        <taxon>eudicotyledons</taxon>
        <taxon>Gunneridae</taxon>
        <taxon>Pentapetalae</taxon>
        <taxon>rosids</taxon>
        <taxon>fabids</taxon>
        <taxon>Rosales</taxon>
        <taxon>Cannabaceae</taxon>
        <taxon>Parasponia</taxon>
    </lineage>
</organism>
<dbReference type="STRING" id="3476.A0A2P5DAH6"/>
<dbReference type="Proteomes" id="UP000237105">
    <property type="component" value="Unassembled WGS sequence"/>
</dbReference>
<gene>
    <name evidence="1" type="ORF">PanWU01x14_082110</name>
</gene>
<keyword evidence="2" id="KW-1185">Reference proteome</keyword>
<reference evidence="2" key="1">
    <citation type="submission" date="2016-06" db="EMBL/GenBank/DDBJ databases">
        <title>Parallel loss of symbiosis genes in relatives of nitrogen-fixing non-legume Parasponia.</title>
        <authorList>
            <person name="Van Velzen R."/>
            <person name="Holmer R."/>
            <person name="Bu F."/>
            <person name="Rutten L."/>
            <person name="Van Zeijl A."/>
            <person name="Liu W."/>
            <person name="Santuari L."/>
            <person name="Cao Q."/>
            <person name="Sharma T."/>
            <person name="Shen D."/>
            <person name="Roswanjaya Y."/>
            <person name="Wardhani T."/>
            <person name="Kalhor M.S."/>
            <person name="Jansen J."/>
            <person name="Van den Hoogen J."/>
            <person name="Gungor B."/>
            <person name="Hartog M."/>
            <person name="Hontelez J."/>
            <person name="Verver J."/>
            <person name="Yang W.-C."/>
            <person name="Schijlen E."/>
            <person name="Repin R."/>
            <person name="Schilthuizen M."/>
            <person name="Schranz E."/>
            <person name="Heidstra R."/>
            <person name="Miyata K."/>
            <person name="Fedorova E."/>
            <person name="Kohlen W."/>
            <person name="Bisseling T."/>
            <person name="Smit S."/>
            <person name="Geurts R."/>
        </authorList>
    </citation>
    <scope>NUCLEOTIDE SEQUENCE [LARGE SCALE GENOMIC DNA]</scope>
    <source>
        <strain evidence="2">cv. WU1-14</strain>
    </source>
</reference>
<dbReference type="OrthoDB" id="1192411at2759"/>
<dbReference type="EMBL" id="JXTB01000051">
    <property type="protein sequence ID" value="PON70287.1"/>
    <property type="molecule type" value="Genomic_DNA"/>
</dbReference>
<evidence type="ECO:0000313" key="1">
    <source>
        <dbReference type="EMBL" id="PON70287.1"/>
    </source>
</evidence>
<dbReference type="AlphaFoldDB" id="A0A2P5DAH6"/>
<evidence type="ECO:0000313" key="2">
    <source>
        <dbReference type="Proteomes" id="UP000237105"/>
    </source>
</evidence>
<dbReference type="CDD" id="cd09272">
    <property type="entry name" value="RNase_HI_RT_Ty1"/>
    <property type="match status" value="1"/>
</dbReference>
<name>A0A2P5DAH6_PARAD</name>
<proteinExistence type="predicted"/>
<protein>
    <submittedName>
        <fullName evidence="1">Uncharacterized protein</fullName>
    </submittedName>
</protein>
<sequence>MSRSSTEAEYHSLANLTAEITWIQSLLYELQVSQSRTPITWCDNLSTVLMSADPVLHARTKHIELDLYFVREKVLQQQLDVRHVPTIDQTADVLTKTVSSSRFHFLLRDKLRVESLATLKFVTLL</sequence>
<dbReference type="PANTHER" id="PTHR11439">
    <property type="entry name" value="GAG-POL-RELATED RETROTRANSPOSON"/>
    <property type="match status" value="1"/>
</dbReference>